<dbReference type="GO" id="GO:0003755">
    <property type="term" value="F:peptidyl-prolyl cis-trans isomerase activity"/>
    <property type="evidence" value="ECO:0007669"/>
    <property type="project" value="UniProtKB-KW"/>
</dbReference>
<dbReference type="OrthoDB" id="431202at2759"/>
<evidence type="ECO:0000256" key="2">
    <source>
        <dbReference type="ARBA" id="ARBA00013194"/>
    </source>
</evidence>
<dbReference type="Pfam" id="PF00254">
    <property type="entry name" value="FKBP_C"/>
    <property type="match status" value="1"/>
</dbReference>
<dbReference type="EMBL" id="MU004189">
    <property type="protein sequence ID" value="KAF2495722.1"/>
    <property type="molecule type" value="Genomic_DNA"/>
</dbReference>
<evidence type="ECO:0000256" key="8">
    <source>
        <dbReference type="SAM" id="SignalP"/>
    </source>
</evidence>
<dbReference type="AlphaFoldDB" id="A0A6A6QUB0"/>
<keyword evidence="3 5" id="KW-0697">Rotamase</keyword>
<feature type="transmembrane region" description="Helical" evidence="7">
    <location>
        <begin position="274"/>
        <end position="297"/>
    </location>
</feature>
<keyword evidence="7" id="KW-1133">Transmembrane helix</keyword>
<sequence>MRPLIRALAALPISTSLTTLLLLTSLPLSIAADLIIDVTKPATCTRKSQAGDKIAVNYRGTLTDGTPFDNSYDRGSPFTFTLGAGQVIKGWDQGLLDMCIGEGRKLTIPPELGYGHSGAGGVIGPDAVLVFETELMGIKGVKAETPSPSSAASATGSVAVPEPTPTGSEKGPKEDEGGDDNGECHLLGPFALIIQGALGLLAISVLVYKRWRETPRRPLKIWFFDASKQVFGSVLLHIANLFMSMLSSGSFDVAAAAKNAVQDDGGKKPNPCSFYLLNIAVDTTLGIPILVILLRILHIAFSYTPLANPPSSLRSGNYGNPPRATWWLKQSFIYFFGLLGMKLCVFALFLLLPWIAWVGDWALRWTEGNKRLQVAFVMLVFPLIMNAMQYWIIDGFIKDDKRNTAAENEAEEGDEHAEAVRRGSEDDAFTVEDDSEDESDEEAGLVKKSNVGSLKEANPTAVPIRKEYDPERDGARSSGSERSRSTGEAARKEVGK</sequence>
<name>A0A6A6QUB0_9PEZI</name>
<feature type="region of interest" description="Disordered" evidence="6">
    <location>
        <begin position="404"/>
        <end position="496"/>
    </location>
</feature>
<keyword evidence="4 5" id="KW-0413">Isomerase</keyword>
<dbReference type="Pfam" id="PF12400">
    <property type="entry name" value="STIMATE"/>
    <property type="match status" value="1"/>
</dbReference>
<feature type="transmembrane region" description="Helical" evidence="7">
    <location>
        <begin position="375"/>
        <end position="393"/>
    </location>
</feature>
<evidence type="ECO:0000259" key="9">
    <source>
        <dbReference type="PROSITE" id="PS50059"/>
    </source>
</evidence>
<gene>
    <name evidence="10" type="ORF">BU16DRAFT_510760</name>
</gene>
<dbReference type="InterPro" id="IPR001179">
    <property type="entry name" value="PPIase_FKBP_dom"/>
</dbReference>
<evidence type="ECO:0000313" key="11">
    <source>
        <dbReference type="Proteomes" id="UP000799750"/>
    </source>
</evidence>
<reference evidence="10" key="1">
    <citation type="journal article" date="2020" name="Stud. Mycol.">
        <title>101 Dothideomycetes genomes: a test case for predicting lifestyles and emergence of pathogens.</title>
        <authorList>
            <person name="Haridas S."/>
            <person name="Albert R."/>
            <person name="Binder M."/>
            <person name="Bloem J."/>
            <person name="Labutti K."/>
            <person name="Salamov A."/>
            <person name="Andreopoulos B."/>
            <person name="Baker S."/>
            <person name="Barry K."/>
            <person name="Bills G."/>
            <person name="Bluhm B."/>
            <person name="Cannon C."/>
            <person name="Castanera R."/>
            <person name="Culley D."/>
            <person name="Daum C."/>
            <person name="Ezra D."/>
            <person name="Gonzalez J."/>
            <person name="Henrissat B."/>
            <person name="Kuo A."/>
            <person name="Liang C."/>
            <person name="Lipzen A."/>
            <person name="Lutzoni F."/>
            <person name="Magnuson J."/>
            <person name="Mondo S."/>
            <person name="Nolan M."/>
            <person name="Ohm R."/>
            <person name="Pangilinan J."/>
            <person name="Park H.-J."/>
            <person name="Ramirez L."/>
            <person name="Alfaro M."/>
            <person name="Sun H."/>
            <person name="Tritt A."/>
            <person name="Yoshinaga Y."/>
            <person name="Zwiers L.-H."/>
            <person name="Turgeon B."/>
            <person name="Goodwin S."/>
            <person name="Spatafora J."/>
            <person name="Crous P."/>
            <person name="Grigoriev I."/>
        </authorList>
    </citation>
    <scope>NUCLEOTIDE SEQUENCE</scope>
    <source>
        <strain evidence="10">CBS 269.34</strain>
    </source>
</reference>
<feature type="compositionally biased region" description="Basic and acidic residues" evidence="6">
    <location>
        <begin position="416"/>
        <end position="425"/>
    </location>
</feature>
<dbReference type="SUPFAM" id="SSF54534">
    <property type="entry name" value="FKBP-like"/>
    <property type="match status" value="1"/>
</dbReference>
<comment type="catalytic activity">
    <reaction evidence="1 5">
        <text>[protein]-peptidylproline (omega=180) = [protein]-peptidylproline (omega=0)</text>
        <dbReference type="Rhea" id="RHEA:16237"/>
        <dbReference type="Rhea" id="RHEA-COMP:10747"/>
        <dbReference type="Rhea" id="RHEA-COMP:10748"/>
        <dbReference type="ChEBI" id="CHEBI:83833"/>
        <dbReference type="ChEBI" id="CHEBI:83834"/>
        <dbReference type="EC" id="5.2.1.8"/>
    </reaction>
</comment>
<feature type="region of interest" description="Disordered" evidence="6">
    <location>
        <begin position="142"/>
        <end position="181"/>
    </location>
</feature>
<dbReference type="PANTHER" id="PTHR31735:SF1">
    <property type="entry name" value="VACUOLAR MEMBRANE PROTEIN YPL162C"/>
    <property type="match status" value="1"/>
</dbReference>
<keyword evidence="11" id="KW-1185">Reference proteome</keyword>
<protein>
    <recommendedName>
        <fullName evidence="2 5">peptidylprolyl isomerase</fullName>
        <ecNumber evidence="2 5">5.2.1.8</ecNumber>
    </recommendedName>
</protein>
<feature type="signal peptide" evidence="8">
    <location>
        <begin position="1"/>
        <end position="31"/>
    </location>
</feature>
<evidence type="ECO:0000256" key="1">
    <source>
        <dbReference type="ARBA" id="ARBA00000971"/>
    </source>
</evidence>
<evidence type="ECO:0000256" key="3">
    <source>
        <dbReference type="ARBA" id="ARBA00023110"/>
    </source>
</evidence>
<proteinExistence type="predicted"/>
<feature type="transmembrane region" description="Helical" evidence="7">
    <location>
        <begin position="186"/>
        <end position="208"/>
    </location>
</feature>
<organism evidence="10 11">
    <name type="scientific">Lophium mytilinum</name>
    <dbReference type="NCBI Taxonomy" id="390894"/>
    <lineage>
        <taxon>Eukaryota</taxon>
        <taxon>Fungi</taxon>
        <taxon>Dikarya</taxon>
        <taxon>Ascomycota</taxon>
        <taxon>Pezizomycotina</taxon>
        <taxon>Dothideomycetes</taxon>
        <taxon>Pleosporomycetidae</taxon>
        <taxon>Mytilinidiales</taxon>
        <taxon>Mytilinidiaceae</taxon>
        <taxon>Lophium</taxon>
    </lineage>
</organism>
<accession>A0A6A6QUB0</accession>
<dbReference type="Proteomes" id="UP000799750">
    <property type="component" value="Unassembled WGS sequence"/>
</dbReference>
<dbReference type="InterPro" id="IPR022127">
    <property type="entry name" value="STIMATE/YPL162C"/>
</dbReference>
<evidence type="ECO:0000256" key="5">
    <source>
        <dbReference type="PROSITE-ProRule" id="PRU00277"/>
    </source>
</evidence>
<evidence type="ECO:0000256" key="7">
    <source>
        <dbReference type="SAM" id="Phobius"/>
    </source>
</evidence>
<dbReference type="PROSITE" id="PS50059">
    <property type="entry name" value="FKBP_PPIASE"/>
    <property type="match status" value="1"/>
</dbReference>
<dbReference type="EC" id="5.2.1.8" evidence="2 5"/>
<dbReference type="FunFam" id="3.10.50.40:FF:000006">
    <property type="entry name" value="Peptidyl-prolyl cis-trans isomerase"/>
    <property type="match status" value="1"/>
</dbReference>
<evidence type="ECO:0000256" key="6">
    <source>
        <dbReference type="SAM" id="MobiDB-lite"/>
    </source>
</evidence>
<feature type="transmembrane region" description="Helical" evidence="7">
    <location>
        <begin position="229"/>
        <end position="254"/>
    </location>
</feature>
<dbReference type="InterPro" id="IPR046357">
    <property type="entry name" value="PPIase_dom_sf"/>
</dbReference>
<feature type="compositionally biased region" description="Acidic residues" evidence="6">
    <location>
        <begin position="426"/>
        <end position="443"/>
    </location>
</feature>
<keyword evidence="7" id="KW-0812">Transmembrane</keyword>
<feature type="compositionally biased region" description="Low complexity" evidence="6">
    <location>
        <begin position="143"/>
        <end position="161"/>
    </location>
</feature>
<feature type="compositionally biased region" description="Basic and acidic residues" evidence="6">
    <location>
        <begin position="464"/>
        <end position="496"/>
    </location>
</feature>
<dbReference type="Gene3D" id="3.10.50.40">
    <property type="match status" value="1"/>
</dbReference>
<feature type="domain" description="PPIase FKBP-type" evidence="9">
    <location>
        <begin position="51"/>
        <end position="139"/>
    </location>
</feature>
<feature type="transmembrane region" description="Helical" evidence="7">
    <location>
        <begin position="332"/>
        <end position="355"/>
    </location>
</feature>
<keyword evidence="8" id="KW-0732">Signal</keyword>
<feature type="chain" id="PRO_5025469279" description="peptidylprolyl isomerase" evidence="8">
    <location>
        <begin position="32"/>
        <end position="496"/>
    </location>
</feature>
<evidence type="ECO:0000256" key="4">
    <source>
        <dbReference type="ARBA" id="ARBA00023235"/>
    </source>
</evidence>
<dbReference type="GO" id="GO:0016020">
    <property type="term" value="C:membrane"/>
    <property type="evidence" value="ECO:0007669"/>
    <property type="project" value="TreeGrafter"/>
</dbReference>
<dbReference type="PANTHER" id="PTHR31735">
    <property type="entry name" value="VACUOLAR MEMBRANE PROTEIN YPL162C"/>
    <property type="match status" value="1"/>
</dbReference>
<keyword evidence="7" id="KW-0472">Membrane</keyword>
<evidence type="ECO:0000313" key="10">
    <source>
        <dbReference type="EMBL" id="KAF2495722.1"/>
    </source>
</evidence>